<gene>
    <name evidence="10 15" type="primary">murF</name>
    <name evidence="15" type="ORF">Pan54_23710</name>
</gene>
<keyword evidence="7 10" id="KW-0573">Peptidoglycan synthesis</keyword>
<dbReference type="EMBL" id="SJPG01000001">
    <property type="protein sequence ID" value="TWT61635.1"/>
    <property type="molecule type" value="Genomic_DNA"/>
</dbReference>
<comment type="caution">
    <text evidence="15">The sequence shown here is derived from an EMBL/GenBank/DDBJ whole genome shotgun (WGS) entry which is preliminary data.</text>
</comment>
<evidence type="ECO:0000256" key="9">
    <source>
        <dbReference type="ARBA" id="ARBA00023316"/>
    </source>
</evidence>
<dbReference type="GO" id="GO:0047480">
    <property type="term" value="F:UDP-N-acetylmuramoyl-tripeptide-D-alanyl-D-alanine ligase activity"/>
    <property type="evidence" value="ECO:0007669"/>
    <property type="project" value="UniProtKB-UniRule"/>
</dbReference>
<evidence type="ECO:0000256" key="7">
    <source>
        <dbReference type="ARBA" id="ARBA00022984"/>
    </source>
</evidence>
<organism evidence="15 16">
    <name type="scientific">Rubinisphaera italica</name>
    <dbReference type="NCBI Taxonomy" id="2527969"/>
    <lineage>
        <taxon>Bacteria</taxon>
        <taxon>Pseudomonadati</taxon>
        <taxon>Planctomycetota</taxon>
        <taxon>Planctomycetia</taxon>
        <taxon>Planctomycetales</taxon>
        <taxon>Planctomycetaceae</taxon>
        <taxon>Rubinisphaera</taxon>
    </lineage>
</organism>
<keyword evidence="6 10" id="KW-0133">Cell shape</keyword>
<evidence type="ECO:0000313" key="15">
    <source>
        <dbReference type="EMBL" id="TWT61635.1"/>
    </source>
</evidence>
<dbReference type="SUPFAM" id="SSF53623">
    <property type="entry name" value="MurD-like peptide ligases, catalytic domain"/>
    <property type="match status" value="1"/>
</dbReference>
<evidence type="ECO:0000256" key="8">
    <source>
        <dbReference type="ARBA" id="ARBA00023306"/>
    </source>
</evidence>
<dbReference type="InterPro" id="IPR000713">
    <property type="entry name" value="Mur_ligase_N"/>
</dbReference>
<dbReference type="PANTHER" id="PTHR43024">
    <property type="entry name" value="UDP-N-ACETYLMURAMOYL-TRIPEPTIDE--D-ALANYL-D-ALANINE LIGASE"/>
    <property type="match status" value="1"/>
</dbReference>
<dbReference type="Proteomes" id="UP000316095">
    <property type="component" value="Unassembled WGS sequence"/>
</dbReference>
<dbReference type="AlphaFoldDB" id="A0A5C5XHN0"/>
<dbReference type="GO" id="GO:0008766">
    <property type="term" value="F:UDP-N-acetylmuramoylalanyl-D-glutamyl-2,6-diaminopimelate-D-alanyl-D-alanine ligase activity"/>
    <property type="evidence" value="ECO:0007669"/>
    <property type="project" value="RHEA"/>
</dbReference>
<evidence type="ECO:0000259" key="13">
    <source>
        <dbReference type="Pfam" id="PF02875"/>
    </source>
</evidence>
<feature type="binding site" evidence="10">
    <location>
        <begin position="115"/>
        <end position="121"/>
    </location>
    <ligand>
        <name>ATP</name>
        <dbReference type="ChEBI" id="CHEBI:30616"/>
    </ligand>
</feature>
<dbReference type="InterPro" id="IPR004101">
    <property type="entry name" value="Mur_ligase_C"/>
</dbReference>
<keyword evidence="9 10" id="KW-0961">Cell wall biogenesis/degradation</keyword>
<keyword evidence="5 10" id="KW-0067">ATP-binding</keyword>
<proteinExistence type="inferred from homology"/>
<dbReference type="GO" id="GO:0051301">
    <property type="term" value="P:cell division"/>
    <property type="evidence" value="ECO:0007669"/>
    <property type="project" value="UniProtKB-KW"/>
</dbReference>
<keyword evidence="16" id="KW-1185">Reference proteome</keyword>
<accession>A0A5C5XHN0</accession>
<evidence type="ECO:0000256" key="4">
    <source>
        <dbReference type="ARBA" id="ARBA00022741"/>
    </source>
</evidence>
<evidence type="ECO:0000256" key="10">
    <source>
        <dbReference type="HAMAP-Rule" id="MF_02019"/>
    </source>
</evidence>
<feature type="domain" description="Mur ligase central" evidence="14">
    <location>
        <begin position="113"/>
        <end position="295"/>
    </location>
</feature>
<dbReference type="EC" id="6.3.2.10" evidence="10 11"/>
<dbReference type="Gene3D" id="3.40.1390.10">
    <property type="entry name" value="MurE/MurF, N-terminal domain"/>
    <property type="match status" value="1"/>
</dbReference>
<dbReference type="InterPro" id="IPR036615">
    <property type="entry name" value="Mur_ligase_C_dom_sf"/>
</dbReference>
<dbReference type="InterPro" id="IPR051046">
    <property type="entry name" value="MurCDEF_CellWall_CoF430Synth"/>
</dbReference>
<evidence type="ECO:0000256" key="11">
    <source>
        <dbReference type="RuleBase" id="RU004136"/>
    </source>
</evidence>
<dbReference type="InterPro" id="IPR005863">
    <property type="entry name" value="UDP-N-AcMur_synth"/>
</dbReference>
<comment type="similarity">
    <text evidence="10">Belongs to the MurCDEF family. MurF subfamily.</text>
</comment>
<evidence type="ECO:0000256" key="2">
    <source>
        <dbReference type="ARBA" id="ARBA00022598"/>
    </source>
</evidence>
<keyword evidence="2 10" id="KW-0436">Ligase</keyword>
<evidence type="ECO:0000256" key="1">
    <source>
        <dbReference type="ARBA" id="ARBA00022490"/>
    </source>
</evidence>
<protein>
    <recommendedName>
        <fullName evidence="10 11">UDP-N-acetylmuramoyl-tripeptide--D-alanyl-D-alanine ligase</fullName>
        <ecNumber evidence="10 11">6.3.2.10</ecNumber>
    </recommendedName>
    <alternativeName>
        <fullName evidence="10">D-alanyl-D-alanine-adding enzyme</fullName>
    </alternativeName>
</protein>
<dbReference type="PANTHER" id="PTHR43024:SF1">
    <property type="entry name" value="UDP-N-ACETYLMURAMOYL-TRIPEPTIDE--D-ALANYL-D-ALANINE LIGASE"/>
    <property type="match status" value="1"/>
</dbReference>
<evidence type="ECO:0000313" key="16">
    <source>
        <dbReference type="Proteomes" id="UP000316095"/>
    </source>
</evidence>
<sequence>MTPIALQQLAQLLNGQLFNTDPHSLDLRKVVNGISIDSRTITRGDLFVAIQGQHFDGHDYIAEAKRKGALAAIVERQTGEYKFPGILVEDTKRALQIIANWHRSNCEALVIGITGSVGKTTTRHMLYQMLSGKYTGCESPQNYNNGIGVPLSLLQMTPEHEFALIEMGSSASGEIDCLAKIAEPEIGILTEIGPAHLDGLGTLDQVVQEKGALLKSISRQGHVFLPWHLYQLPEIRSEIQAKVLTVGVTESCDIAASDITYEQGILRFQVDNYPYEFPASGRHWLNSALICIGLAYELDITPTEILEGLNRFESIPGRCHHIQTKWGLILDDTYNASPLSVRAGLCSLTEVPNVSQRVAVLGDMLGLAESSEAHHRQLGKLVARSRIDFLITYGPQARDFARGAYQGGMSGSRIASFESMKDLLPILNLWATSSSAVLVKGSHAMQMGRIVQELQNREQTSEFVLPLKRAA</sequence>
<feature type="domain" description="Mur ligase N-terminal catalytic" evidence="12">
    <location>
        <begin position="31"/>
        <end position="100"/>
    </location>
</feature>
<dbReference type="SUPFAM" id="SSF63418">
    <property type="entry name" value="MurE/MurF N-terminal domain"/>
    <property type="match status" value="1"/>
</dbReference>
<dbReference type="GO" id="GO:0005524">
    <property type="term" value="F:ATP binding"/>
    <property type="evidence" value="ECO:0007669"/>
    <property type="project" value="UniProtKB-UniRule"/>
</dbReference>
<dbReference type="Pfam" id="PF08245">
    <property type="entry name" value="Mur_ligase_M"/>
    <property type="match status" value="1"/>
</dbReference>
<evidence type="ECO:0000256" key="3">
    <source>
        <dbReference type="ARBA" id="ARBA00022618"/>
    </source>
</evidence>
<reference evidence="15 16" key="1">
    <citation type="submission" date="2019-02" db="EMBL/GenBank/DDBJ databases">
        <title>Deep-cultivation of Planctomycetes and their phenomic and genomic characterization uncovers novel biology.</title>
        <authorList>
            <person name="Wiegand S."/>
            <person name="Jogler M."/>
            <person name="Boedeker C."/>
            <person name="Pinto D."/>
            <person name="Vollmers J."/>
            <person name="Rivas-Marin E."/>
            <person name="Kohn T."/>
            <person name="Peeters S.H."/>
            <person name="Heuer A."/>
            <person name="Rast P."/>
            <person name="Oberbeckmann S."/>
            <person name="Bunk B."/>
            <person name="Jeske O."/>
            <person name="Meyerdierks A."/>
            <person name="Storesund J.E."/>
            <person name="Kallscheuer N."/>
            <person name="Luecker S."/>
            <person name="Lage O.M."/>
            <person name="Pohl T."/>
            <person name="Merkel B.J."/>
            <person name="Hornburger P."/>
            <person name="Mueller R.-W."/>
            <person name="Bruemmer F."/>
            <person name="Labrenz M."/>
            <person name="Spormann A.M."/>
            <person name="Op Den Camp H."/>
            <person name="Overmann J."/>
            <person name="Amann R."/>
            <person name="Jetten M.S.M."/>
            <person name="Mascher T."/>
            <person name="Medema M.H."/>
            <person name="Devos D.P."/>
            <person name="Kaster A.-K."/>
            <person name="Ovreas L."/>
            <person name="Rohde M."/>
            <person name="Galperin M.Y."/>
            <person name="Jogler C."/>
        </authorList>
    </citation>
    <scope>NUCLEOTIDE SEQUENCE [LARGE SCALE GENOMIC DNA]</scope>
    <source>
        <strain evidence="15 16">Pan54</strain>
    </source>
</reference>
<keyword evidence="1 10" id="KW-0963">Cytoplasm</keyword>
<keyword evidence="8 10" id="KW-0131">Cell cycle</keyword>
<name>A0A5C5XHN0_9PLAN</name>
<evidence type="ECO:0000256" key="6">
    <source>
        <dbReference type="ARBA" id="ARBA00022960"/>
    </source>
</evidence>
<evidence type="ECO:0000256" key="5">
    <source>
        <dbReference type="ARBA" id="ARBA00022840"/>
    </source>
</evidence>
<dbReference type="GO" id="GO:0071555">
    <property type="term" value="P:cell wall organization"/>
    <property type="evidence" value="ECO:0007669"/>
    <property type="project" value="UniProtKB-KW"/>
</dbReference>
<dbReference type="GO" id="GO:0009252">
    <property type="term" value="P:peptidoglycan biosynthetic process"/>
    <property type="evidence" value="ECO:0007669"/>
    <property type="project" value="UniProtKB-UniRule"/>
</dbReference>
<dbReference type="InterPro" id="IPR035911">
    <property type="entry name" value="MurE/MurF_N"/>
</dbReference>
<dbReference type="Gene3D" id="3.90.190.20">
    <property type="entry name" value="Mur ligase, C-terminal domain"/>
    <property type="match status" value="1"/>
</dbReference>
<dbReference type="GO" id="GO:0005737">
    <property type="term" value="C:cytoplasm"/>
    <property type="evidence" value="ECO:0007669"/>
    <property type="project" value="UniProtKB-SubCell"/>
</dbReference>
<dbReference type="Pfam" id="PF02875">
    <property type="entry name" value="Mur_ligase_C"/>
    <property type="match status" value="1"/>
</dbReference>
<comment type="function">
    <text evidence="10 11">Involved in cell wall formation. Catalyzes the final step in the synthesis of UDP-N-acetylmuramoyl-pentapeptide, the precursor of murein.</text>
</comment>
<dbReference type="Gene3D" id="3.40.1190.10">
    <property type="entry name" value="Mur-like, catalytic domain"/>
    <property type="match status" value="1"/>
</dbReference>
<dbReference type="InterPro" id="IPR036565">
    <property type="entry name" value="Mur-like_cat_sf"/>
</dbReference>
<comment type="subcellular location">
    <subcellularLocation>
        <location evidence="10 11">Cytoplasm</location>
    </subcellularLocation>
</comment>
<comment type="pathway">
    <text evidence="10 11">Cell wall biogenesis; peptidoglycan biosynthesis.</text>
</comment>
<comment type="catalytic activity">
    <reaction evidence="10 11">
        <text>D-alanyl-D-alanine + UDP-N-acetyl-alpha-D-muramoyl-L-alanyl-gamma-D-glutamyl-meso-2,6-diaminopimelate + ATP = UDP-N-acetyl-alpha-D-muramoyl-L-alanyl-gamma-D-glutamyl-meso-2,6-diaminopimeloyl-D-alanyl-D-alanine + ADP + phosphate + H(+)</text>
        <dbReference type="Rhea" id="RHEA:28374"/>
        <dbReference type="ChEBI" id="CHEBI:15378"/>
        <dbReference type="ChEBI" id="CHEBI:30616"/>
        <dbReference type="ChEBI" id="CHEBI:43474"/>
        <dbReference type="ChEBI" id="CHEBI:57822"/>
        <dbReference type="ChEBI" id="CHEBI:61386"/>
        <dbReference type="ChEBI" id="CHEBI:83905"/>
        <dbReference type="ChEBI" id="CHEBI:456216"/>
        <dbReference type="EC" id="6.3.2.10"/>
    </reaction>
</comment>
<feature type="domain" description="Mur ligase C-terminal" evidence="13">
    <location>
        <begin position="317"/>
        <end position="442"/>
    </location>
</feature>
<dbReference type="InterPro" id="IPR013221">
    <property type="entry name" value="Mur_ligase_cen"/>
</dbReference>
<dbReference type="OrthoDB" id="9801978at2"/>
<dbReference type="UniPathway" id="UPA00219"/>
<evidence type="ECO:0000259" key="12">
    <source>
        <dbReference type="Pfam" id="PF01225"/>
    </source>
</evidence>
<keyword evidence="3 10" id="KW-0132">Cell division</keyword>
<dbReference type="Pfam" id="PF01225">
    <property type="entry name" value="Mur_ligase"/>
    <property type="match status" value="1"/>
</dbReference>
<keyword evidence="4 10" id="KW-0547">Nucleotide-binding</keyword>
<dbReference type="HAMAP" id="MF_02019">
    <property type="entry name" value="MurF"/>
    <property type="match status" value="1"/>
</dbReference>
<dbReference type="NCBIfam" id="TIGR01143">
    <property type="entry name" value="murF"/>
    <property type="match status" value="1"/>
</dbReference>
<dbReference type="GO" id="GO:0008360">
    <property type="term" value="P:regulation of cell shape"/>
    <property type="evidence" value="ECO:0007669"/>
    <property type="project" value="UniProtKB-KW"/>
</dbReference>
<dbReference type="SUPFAM" id="SSF53244">
    <property type="entry name" value="MurD-like peptide ligases, peptide-binding domain"/>
    <property type="match status" value="1"/>
</dbReference>
<evidence type="ECO:0000259" key="14">
    <source>
        <dbReference type="Pfam" id="PF08245"/>
    </source>
</evidence>